<protein>
    <submittedName>
        <fullName evidence="3">ShKT domain-containing protein</fullName>
    </submittedName>
</protein>
<dbReference type="Proteomes" id="UP000887577">
    <property type="component" value="Unplaced"/>
</dbReference>
<feature type="signal peptide" evidence="1">
    <location>
        <begin position="1"/>
        <end position="24"/>
    </location>
</feature>
<organism evidence="2 3">
    <name type="scientific">Panagrolaimus superbus</name>
    <dbReference type="NCBI Taxonomy" id="310955"/>
    <lineage>
        <taxon>Eukaryota</taxon>
        <taxon>Metazoa</taxon>
        <taxon>Ecdysozoa</taxon>
        <taxon>Nematoda</taxon>
        <taxon>Chromadorea</taxon>
        <taxon>Rhabditida</taxon>
        <taxon>Tylenchina</taxon>
        <taxon>Panagrolaimomorpha</taxon>
        <taxon>Panagrolaimoidea</taxon>
        <taxon>Panagrolaimidae</taxon>
        <taxon>Panagrolaimus</taxon>
    </lineage>
</organism>
<name>A0A914YZD3_9BILA</name>
<keyword evidence="1" id="KW-0732">Signal</keyword>
<keyword evidence="2" id="KW-1185">Reference proteome</keyword>
<evidence type="ECO:0000256" key="1">
    <source>
        <dbReference type="SAM" id="SignalP"/>
    </source>
</evidence>
<evidence type="ECO:0000313" key="2">
    <source>
        <dbReference type="Proteomes" id="UP000887577"/>
    </source>
</evidence>
<reference evidence="3" key="1">
    <citation type="submission" date="2022-11" db="UniProtKB">
        <authorList>
            <consortium name="WormBaseParasite"/>
        </authorList>
    </citation>
    <scope>IDENTIFICATION</scope>
</reference>
<feature type="chain" id="PRO_5036850843" evidence="1">
    <location>
        <begin position="25"/>
        <end position="238"/>
    </location>
</feature>
<dbReference type="WBParaSite" id="PSU_v2.g5456.t1">
    <property type="protein sequence ID" value="PSU_v2.g5456.t1"/>
    <property type="gene ID" value="PSU_v2.g5456"/>
</dbReference>
<evidence type="ECO:0000313" key="3">
    <source>
        <dbReference type="WBParaSite" id="PSU_v2.g5456.t1"/>
    </source>
</evidence>
<accession>A0A914YZD3</accession>
<dbReference type="AlphaFoldDB" id="A0A914YZD3"/>
<sequence length="238" mass="26480">MTTTFDMLKLFLILFGCLSFGAAADYGQITTWTNDAVNEHCRKDSTEWCKNNFCSAPMVTASCPTKRGRDTAETNKFKQLCRHGEDNNRHIDGKYITDADMNACLTCGIRVCDLPNFPAVNFECYKPICVTANSHTIQTYQMDVCPSNHQKNVAKCCMWGGAWCSCVIRPTLDLSFNAYNALGDVHSGSWTIGKTCSSSSGCDDKQPPGGYTCEQQKEWGKCTESWMEGYCRKTCGKC</sequence>
<proteinExistence type="predicted"/>